<organism evidence="2 3">
    <name type="scientific">Penstemon davidsonii</name>
    <dbReference type="NCBI Taxonomy" id="160366"/>
    <lineage>
        <taxon>Eukaryota</taxon>
        <taxon>Viridiplantae</taxon>
        <taxon>Streptophyta</taxon>
        <taxon>Embryophyta</taxon>
        <taxon>Tracheophyta</taxon>
        <taxon>Spermatophyta</taxon>
        <taxon>Magnoliopsida</taxon>
        <taxon>eudicotyledons</taxon>
        <taxon>Gunneridae</taxon>
        <taxon>Pentapetalae</taxon>
        <taxon>asterids</taxon>
        <taxon>lamiids</taxon>
        <taxon>Lamiales</taxon>
        <taxon>Plantaginaceae</taxon>
        <taxon>Cheloneae</taxon>
        <taxon>Penstemon</taxon>
    </lineage>
</organism>
<evidence type="ECO:0008006" key="4">
    <source>
        <dbReference type="Google" id="ProtNLM"/>
    </source>
</evidence>
<sequence length="143" mass="16160">MISPFASSLCMLPSPSTEPEQRHALKSLSKRISETLRTELVHKFNSPLELKQVHAVVIKTSTPLSALPLSRVASVCALTPNFTYAQKIFNQLDQPQVFIWNCCLRNFAKSDSPFDAILLFYQMRMHNVHLDSFTCSFVLKACV</sequence>
<name>A0ABR0CQB5_9LAMI</name>
<feature type="region of interest" description="Disordered" evidence="1">
    <location>
        <begin position="1"/>
        <end position="20"/>
    </location>
</feature>
<gene>
    <name evidence="2" type="ORF">RD792_014755</name>
</gene>
<proteinExistence type="predicted"/>
<keyword evidence="3" id="KW-1185">Reference proteome</keyword>
<protein>
    <recommendedName>
        <fullName evidence="4">Pentatricopeptide repeat-containing protein</fullName>
    </recommendedName>
</protein>
<dbReference type="EMBL" id="JAYDYQ010002687">
    <property type="protein sequence ID" value="KAK4479244.1"/>
    <property type="molecule type" value="Genomic_DNA"/>
</dbReference>
<dbReference type="Gene3D" id="1.25.40.10">
    <property type="entry name" value="Tetratricopeptide repeat domain"/>
    <property type="match status" value="1"/>
</dbReference>
<accession>A0ABR0CQB5</accession>
<evidence type="ECO:0000313" key="2">
    <source>
        <dbReference type="EMBL" id="KAK4479244.1"/>
    </source>
</evidence>
<evidence type="ECO:0000256" key="1">
    <source>
        <dbReference type="SAM" id="MobiDB-lite"/>
    </source>
</evidence>
<dbReference type="Proteomes" id="UP001291926">
    <property type="component" value="Unassembled WGS sequence"/>
</dbReference>
<reference evidence="2 3" key="1">
    <citation type="journal article" date="2023" name="bioRxiv">
        <title>Genome report: Whole genome sequence and annotation of Penstemon davidsonii.</title>
        <authorList>
            <person name="Ostevik K.L."/>
            <person name="Alabady M."/>
            <person name="Zhang M."/>
            <person name="Rausher M.D."/>
        </authorList>
    </citation>
    <scope>NUCLEOTIDE SEQUENCE [LARGE SCALE GENOMIC DNA]</scope>
    <source>
        <strain evidence="2">DNT005</strain>
        <tissue evidence="2">Whole leaf</tissue>
    </source>
</reference>
<evidence type="ECO:0000313" key="3">
    <source>
        <dbReference type="Proteomes" id="UP001291926"/>
    </source>
</evidence>
<comment type="caution">
    <text evidence="2">The sequence shown here is derived from an EMBL/GenBank/DDBJ whole genome shotgun (WGS) entry which is preliminary data.</text>
</comment>
<dbReference type="InterPro" id="IPR011990">
    <property type="entry name" value="TPR-like_helical_dom_sf"/>
</dbReference>